<protein>
    <recommendedName>
        <fullName evidence="1">Putative membrane protein insertion efficiency factor</fullName>
    </recommendedName>
</protein>
<dbReference type="EMBL" id="BSNJ01000007">
    <property type="protein sequence ID" value="GLQ21861.1"/>
    <property type="molecule type" value="Genomic_DNA"/>
</dbReference>
<comment type="function">
    <text evidence="1">Could be involved in insertion of integral membrane proteins into the membrane.</text>
</comment>
<dbReference type="SMART" id="SM01234">
    <property type="entry name" value="Haemolytic"/>
    <property type="match status" value="1"/>
</dbReference>
<dbReference type="PANTHER" id="PTHR33383">
    <property type="entry name" value="MEMBRANE PROTEIN INSERTION EFFICIENCY FACTOR-RELATED"/>
    <property type="match status" value="1"/>
</dbReference>
<evidence type="ECO:0000313" key="3">
    <source>
        <dbReference type="Proteomes" id="UP001161390"/>
    </source>
</evidence>
<keyword evidence="1" id="KW-1003">Cell membrane</keyword>
<keyword evidence="1" id="KW-0472">Membrane</keyword>
<comment type="similarity">
    <text evidence="1">Belongs to the UPF0161 family.</text>
</comment>
<dbReference type="InterPro" id="IPR002696">
    <property type="entry name" value="Membr_insert_effic_factor_YidD"/>
</dbReference>
<sequence>MIRRLPLLLCLALLRLYKLTLSPVLKAVGVRCRHYPECSDFMAGAMRRHGVWAGGWMGLARLLRCQPWGTCGHDPVPEAMTGRWFTPWEYGRWR</sequence>
<dbReference type="NCBIfam" id="TIGR00278">
    <property type="entry name" value="membrane protein insertion efficiency factor YidD"/>
    <property type="match status" value="1"/>
</dbReference>
<keyword evidence="3" id="KW-1185">Reference proteome</keyword>
<evidence type="ECO:0000313" key="2">
    <source>
        <dbReference type="EMBL" id="GLQ21861.1"/>
    </source>
</evidence>
<comment type="caution">
    <text evidence="2">The sequence shown here is derived from an EMBL/GenBank/DDBJ whole genome shotgun (WGS) entry which is preliminary data.</text>
</comment>
<organism evidence="2 3">
    <name type="scientific">Algimonas porphyrae</name>
    <dbReference type="NCBI Taxonomy" id="1128113"/>
    <lineage>
        <taxon>Bacteria</taxon>
        <taxon>Pseudomonadati</taxon>
        <taxon>Pseudomonadota</taxon>
        <taxon>Alphaproteobacteria</taxon>
        <taxon>Maricaulales</taxon>
        <taxon>Robiginitomaculaceae</taxon>
        <taxon>Algimonas</taxon>
    </lineage>
</organism>
<reference evidence="2" key="1">
    <citation type="journal article" date="2014" name="Int. J. Syst. Evol. Microbiol.">
        <title>Complete genome of a new Firmicutes species belonging to the dominant human colonic microbiota ('Ruminococcus bicirculans') reveals two chromosomes and a selective capacity to utilize plant glucans.</title>
        <authorList>
            <consortium name="NISC Comparative Sequencing Program"/>
            <person name="Wegmann U."/>
            <person name="Louis P."/>
            <person name="Goesmann A."/>
            <person name="Henrissat B."/>
            <person name="Duncan S.H."/>
            <person name="Flint H.J."/>
        </authorList>
    </citation>
    <scope>NUCLEOTIDE SEQUENCE</scope>
    <source>
        <strain evidence="2">NBRC 108216</strain>
    </source>
</reference>
<dbReference type="PANTHER" id="PTHR33383:SF1">
    <property type="entry name" value="MEMBRANE PROTEIN INSERTION EFFICIENCY FACTOR-RELATED"/>
    <property type="match status" value="1"/>
</dbReference>
<dbReference type="RefSeq" id="WP_284373862.1">
    <property type="nucleotide sequence ID" value="NZ_BSNJ01000007.1"/>
</dbReference>
<dbReference type="Proteomes" id="UP001161390">
    <property type="component" value="Unassembled WGS sequence"/>
</dbReference>
<proteinExistence type="inferred from homology"/>
<dbReference type="Pfam" id="PF01809">
    <property type="entry name" value="YidD"/>
    <property type="match status" value="1"/>
</dbReference>
<name>A0ABQ5V5J5_9PROT</name>
<reference evidence="2" key="2">
    <citation type="submission" date="2023-01" db="EMBL/GenBank/DDBJ databases">
        <title>Draft genome sequence of Algimonas porphyrae strain NBRC 108216.</title>
        <authorList>
            <person name="Sun Q."/>
            <person name="Mori K."/>
        </authorList>
    </citation>
    <scope>NUCLEOTIDE SEQUENCE</scope>
    <source>
        <strain evidence="2">NBRC 108216</strain>
    </source>
</reference>
<comment type="subcellular location">
    <subcellularLocation>
        <location evidence="1">Cell membrane</location>
        <topology evidence="1">Peripheral membrane protein</topology>
        <orientation evidence="1">Cytoplasmic side</orientation>
    </subcellularLocation>
</comment>
<evidence type="ECO:0000256" key="1">
    <source>
        <dbReference type="HAMAP-Rule" id="MF_00386"/>
    </source>
</evidence>
<gene>
    <name evidence="2" type="ORF">GCM10007854_28160</name>
</gene>
<dbReference type="HAMAP" id="MF_00386">
    <property type="entry name" value="UPF0161_YidD"/>
    <property type="match status" value="1"/>
</dbReference>
<accession>A0ABQ5V5J5</accession>